<comment type="caution">
    <text evidence="1">The sequence shown here is derived from an EMBL/GenBank/DDBJ whole genome shotgun (WGS) entry which is preliminary data.</text>
</comment>
<dbReference type="AlphaFoldDB" id="X1M4I2"/>
<protein>
    <recommendedName>
        <fullName evidence="2">Right handed beta helix domain-containing protein</fullName>
    </recommendedName>
</protein>
<accession>X1M4I2</accession>
<dbReference type="EMBL" id="BARV01010224">
    <property type="protein sequence ID" value="GAI09580.1"/>
    <property type="molecule type" value="Genomic_DNA"/>
</dbReference>
<organism evidence="1">
    <name type="scientific">marine sediment metagenome</name>
    <dbReference type="NCBI Taxonomy" id="412755"/>
    <lineage>
        <taxon>unclassified sequences</taxon>
        <taxon>metagenomes</taxon>
        <taxon>ecological metagenomes</taxon>
    </lineage>
</organism>
<feature type="non-terminal residue" evidence="1">
    <location>
        <position position="101"/>
    </location>
</feature>
<evidence type="ECO:0000313" key="1">
    <source>
        <dbReference type="EMBL" id="GAI09580.1"/>
    </source>
</evidence>
<evidence type="ECO:0008006" key="2">
    <source>
        <dbReference type="Google" id="ProtNLM"/>
    </source>
</evidence>
<reference evidence="1" key="1">
    <citation type="journal article" date="2014" name="Front. Microbiol.">
        <title>High frequency of phylogenetically diverse reductive dehalogenase-homologous genes in deep subseafloor sedimentary metagenomes.</title>
        <authorList>
            <person name="Kawai M."/>
            <person name="Futagami T."/>
            <person name="Toyoda A."/>
            <person name="Takaki Y."/>
            <person name="Nishi S."/>
            <person name="Hori S."/>
            <person name="Arai W."/>
            <person name="Tsubouchi T."/>
            <person name="Morono Y."/>
            <person name="Uchiyama I."/>
            <person name="Ito T."/>
            <person name="Fujiyama A."/>
            <person name="Inagaki F."/>
            <person name="Takami H."/>
        </authorList>
    </citation>
    <scope>NUCLEOTIDE SEQUENCE</scope>
    <source>
        <strain evidence="1">Expedition CK06-06</strain>
    </source>
</reference>
<proteinExistence type="predicted"/>
<name>X1M4I2_9ZZZZ</name>
<gene>
    <name evidence="1" type="ORF">S06H3_19869</name>
</gene>
<sequence>MQYVIGATIDKTYAKPSLVGFYRSKDDMLCLDSGDDDILSYCSISFSKKNIESSLTADIEDRGGGAVYCDLSSPTITNCKITNNIADIGGAILCIESYPVI</sequence>